<evidence type="ECO:0000313" key="3">
    <source>
        <dbReference type="Proteomes" id="UP000606720"/>
    </source>
</evidence>
<dbReference type="EMBL" id="JACOPH010000005">
    <property type="protein sequence ID" value="MBC5714186.1"/>
    <property type="molecule type" value="Genomic_DNA"/>
</dbReference>
<comment type="caution">
    <text evidence="2">The sequence shown here is derived from an EMBL/GenBank/DDBJ whole genome shotgun (WGS) entry which is preliminary data.</text>
</comment>
<feature type="coiled-coil region" evidence="1">
    <location>
        <begin position="16"/>
        <end position="84"/>
    </location>
</feature>
<name>A0A923RSZ8_9FIRM</name>
<dbReference type="Proteomes" id="UP000606720">
    <property type="component" value="Unassembled WGS sequence"/>
</dbReference>
<keyword evidence="1" id="KW-0175">Coiled coil</keyword>
<proteinExistence type="predicted"/>
<reference evidence="2" key="1">
    <citation type="submission" date="2020-08" db="EMBL/GenBank/DDBJ databases">
        <title>Genome public.</title>
        <authorList>
            <person name="Liu C."/>
            <person name="Sun Q."/>
        </authorList>
    </citation>
    <scope>NUCLEOTIDE SEQUENCE</scope>
    <source>
        <strain evidence="2">BX1005</strain>
    </source>
</reference>
<organism evidence="2 3">
    <name type="scientific">Roseburia zhanii</name>
    <dbReference type="NCBI Taxonomy" id="2763064"/>
    <lineage>
        <taxon>Bacteria</taxon>
        <taxon>Bacillati</taxon>
        <taxon>Bacillota</taxon>
        <taxon>Clostridia</taxon>
        <taxon>Lachnospirales</taxon>
        <taxon>Lachnospiraceae</taxon>
        <taxon>Roseburia</taxon>
    </lineage>
</organism>
<sequence length="91" mass="10792">MQLTEKKLQLSEDITLQNVDETGKILEKKIQNVQKNFEELNQYYKMAGLENINGKLLMEIIDQIQEMIQQLKKMEEEVEKFKKKKQCNKSG</sequence>
<gene>
    <name evidence="2" type="ORF">H8S17_08195</name>
</gene>
<evidence type="ECO:0000313" key="2">
    <source>
        <dbReference type="EMBL" id="MBC5714186.1"/>
    </source>
</evidence>
<dbReference type="AlphaFoldDB" id="A0A923RSZ8"/>
<protein>
    <submittedName>
        <fullName evidence="2">Uncharacterized protein</fullName>
    </submittedName>
</protein>
<dbReference type="RefSeq" id="WP_186866922.1">
    <property type="nucleotide sequence ID" value="NZ_JACOPH010000005.1"/>
</dbReference>
<evidence type="ECO:0000256" key="1">
    <source>
        <dbReference type="SAM" id="Coils"/>
    </source>
</evidence>
<accession>A0A923RSZ8</accession>
<keyword evidence="3" id="KW-1185">Reference proteome</keyword>